<evidence type="ECO:0000256" key="14">
    <source>
        <dbReference type="RuleBase" id="RU361122"/>
    </source>
</evidence>
<keyword evidence="10 13" id="KW-0472">Membrane</keyword>
<dbReference type="PANTHER" id="PTHR32138:SF0">
    <property type="entry name" value="PHOSPHATIDYLETHANOLAMINE N-METHYLTRANSFERASE"/>
    <property type="match status" value="1"/>
</dbReference>
<proteinExistence type="inferred from homology"/>
<feature type="transmembrane region" description="Helical" evidence="13 14">
    <location>
        <begin position="408"/>
        <end position="428"/>
    </location>
</feature>
<keyword evidence="12 13" id="KW-1208">Phospholipid metabolism</keyword>
<evidence type="ECO:0000256" key="12">
    <source>
        <dbReference type="ARBA" id="ARBA00023264"/>
    </source>
</evidence>
<evidence type="ECO:0000256" key="6">
    <source>
        <dbReference type="ARBA" id="ARBA00022692"/>
    </source>
</evidence>
<dbReference type="InterPro" id="IPR007318">
    <property type="entry name" value="Phopholipid_MeTrfase"/>
</dbReference>
<keyword evidence="2 13" id="KW-0444">Lipid biosynthesis</keyword>
<dbReference type="GO" id="GO:0005789">
    <property type="term" value="C:endoplasmic reticulum membrane"/>
    <property type="evidence" value="ECO:0007669"/>
    <property type="project" value="UniProtKB-SubCell"/>
</dbReference>
<evidence type="ECO:0000256" key="8">
    <source>
        <dbReference type="ARBA" id="ARBA00022989"/>
    </source>
</evidence>
<keyword evidence="8 13" id="KW-1133">Transmembrane helix</keyword>
<dbReference type="Gene3D" id="1.20.120.1630">
    <property type="match status" value="1"/>
</dbReference>
<dbReference type="Proteomes" id="UP000664169">
    <property type="component" value="Unassembled WGS sequence"/>
</dbReference>
<dbReference type="EC" id="2.1.1.17" evidence="13 14"/>
<evidence type="ECO:0000256" key="9">
    <source>
        <dbReference type="ARBA" id="ARBA00023098"/>
    </source>
</evidence>
<protein>
    <recommendedName>
        <fullName evidence="13 14">Phosphatidylethanolamine N-methyltransferase</fullName>
        <shortName evidence="13">PE methyltransferase</shortName>
        <shortName evidence="13 14">PEAMT</shortName>
        <shortName evidence="13">PEMT</shortName>
        <ecNumber evidence="13 14">2.1.1.17</ecNumber>
    </recommendedName>
</protein>
<reference evidence="16" key="1">
    <citation type="submission" date="2021-03" db="EMBL/GenBank/DDBJ databases">
        <authorList>
            <person name="Tagirdzhanova G."/>
        </authorList>
    </citation>
    <scope>NUCLEOTIDE SEQUENCE</scope>
</reference>
<organism evidence="16 17">
    <name type="scientific">Gomphillus americanus</name>
    <dbReference type="NCBI Taxonomy" id="1940652"/>
    <lineage>
        <taxon>Eukaryota</taxon>
        <taxon>Fungi</taxon>
        <taxon>Dikarya</taxon>
        <taxon>Ascomycota</taxon>
        <taxon>Pezizomycotina</taxon>
        <taxon>Lecanoromycetes</taxon>
        <taxon>OSLEUM clade</taxon>
        <taxon>Ostropomycetidae</taxon>
        <taxon>Ostropales</taxon>
        <taxon>Graphidaceae</taxon>
        <taxon>Gomphilloideae</taxon>
        <taxon>Gomphillus</taxon>
    </lineage>
</organism>
<sequence>MTSTSYEGFNLEDLRNRNKSQRTDPTKASDLVSKLNEEEKTKGRERKTFGRTRDGTIFVVPETYDMVSQLLFPSQPKNIGDLFILAILAFHVAIFNFAPTTYRSWILGLVFLTWRLSYDVGIGYLLDIQSKRNRLVTWAQNIGLFLDPETGKNPHPKLYKFIKRELETKITRDFKLENTPVEYNTWLIFRRVVDLVLMSDFVSYFLLAISLGLAERPFQESVWMTVLRWIGGGCMILFNVWVKLDAHRVVKDFAWYWGDFFYLVDEKPVFDGVFQMAPHPMYSIGYIGYYGIATIARSYPLLFISITAHLMQFAFLFAVEMPHMDKTYPEVAEYREQQLPATMRSFPTTSILDAISSGSPYQSPSALPADGPHGIDLCRVTDALGVLIPIYCALAVVIMPSNHQTQTLFVIHAAVWRLWYAAGLGFVLHCESVRKLWTKHFMKHGEGQEDAWKRWKEVYYISQRMTTSTFVAAVFKVYTIPTDFFSDYNLLKHLIAVALVSLQLTISASVHHTLGDFGTFYGDFFWQVKNAKLDYSKGPFRYLNNPEQLASMAGLWGAVLLTGNGMIFALALMAHAMAFLFHYAVERPHQRRLYKEDIRKDSGVLIVIKHFLPTFVQNWDIDAVLDRTVDRMETFLEDVVPLMIIRLDELIKSWITLSHRLPLRRLDSNIGNIDASNYSIEILRPDSPQGPFTASYGHPIKIRWTAPNNHSPKDWIGLYSVAHNTHRKVTEVSSQGRWVATNPGQYDSTTADTGCLTADIKSDKVSNIVYGEMLFSSDKLWWETGTYEFRYHHNGKHNVLAISQPFEIRIDRFDDDGLYVDEQGLYLAAVEQTLLAVIQNCFDRDPQVAPSSVTEMFGNLVKKDGKYSKRGVYAIKGLFGIELDPEVVKMDGNVRNLAWRVCMAKRALVLTVSNRHPSQCLRLMDEVLQIEQNEHANFVPKPVDLALQLH</sequence>
<feature type="transmembrane region" description="Helical" evidence="13 14">
    <location>
        <begin position="226"/>
        <end position="242"/>
    </location>
</feature>
<comment type="similarity">
    <text evidence="13 14">Belongs to the class VI-like SAM-binding methyltransferase superfamily. CHO2 family.</text>
</comment>
<dbReference type="OrthoDB" id="4583at2759"/>
<evidence type="ECO:0000313" key="16">
    <source>
        <dbReference type="EMBL" id="CAF9903736.1"/>
    </source>
</evidence>
<evidence type="ECO:0000256" key="3">
    <source>
        <dbReference type="ARBA" id="ARBA00022603"/>
    </source>
</evidence>
<evidence type="ECO:0000256" key="1">
    <source>
        <dbReference type="ARBA" id="ARBA00004127"/>
    </source>
</evidence>
<feature type="transmembrane region" description="Helical" evidence="13 14">
    <location>
        <begin position="79"/>
        <end position="98"/>
    </location>
</feature>
<comment type="pathway">
    <text evidence="13 14">Phospholipid metabolism; phosphatidylcholine biosynthesis.</text>
</comment>
<evidence type="ECO:0000256" key="4">
    <source>
        <dbReference type="ARBA" id="ARBA00022679"/>
    </source>
</evidence>
<accession>A0A8H3EBC8</accession>
<gene>
    <name evidence="16" type="ORF">GOMPHAMPRED_000521</name>
</gene>
<keyword evidence="9 13" id="KW-0443">Lipid metabolism</keyword>
<dbReference type="GO" id="GO:0004608">
    <property type="term" value="F:phosphatidylethanolamine N-methyltransferase activity"/>
    <property type="evidence" value="ECO:0007669"/>
    <property type="project" value="UniProtKB-UniRule"/>
</dbReference>
<comment type="caution">
    <text evidence="13 14">Lacks conserved residue(s) required for the propagation of feature annotation.</text>
</comment>
<dbReference type="PANTHER" id="PTHR32138">
    <property type="entry name" value="PHOSPHATIDYLETHANOLAMINE N-METHYLTRANSFERASE"/>
    <property type="match status" value="1"/>
</dbReference>
<keyword evidence="7 13" id="KW-0256">Endoplasmic reticulum</keyword>
<dbReference type="EMBL" id="CAJPDQ010000001">
    <property type="protein sequence ID" value="CAF9903736.1"/>
    <property type="molecule type" value="Genomic_DNA"/>
</dbReference>
<dbReference type="PROSITE" id="PS51598">
    <property type="entry name" value="SAM_CHO2"/>
    <property type="match status" value="1"/>
</dbReference>
<comment type="caution">
    <text evidence="16">The sequence shown here is derived from an EMBL/GenBank/DDBJ whole genome shotgun (WGS) entry which is preliminary data.</text>
</comment>
<evidence type="ECO:0000256" key="5">
    <source>
        <dbReference type="ARBA" id="ARBA00022691"/>
    </source>
</evidence>
<name>A0A8H3EBC8_9LECA</name>
<keyword evidence="3 13" id="KW-0489">Methyltransferase</keyword>
<dbReference type="AlphaFoldDB" id="A0A8H3EBC8"/>
<keyword evidence="5 13" id="KW-0949">S-adenosyl-L-methionine</keyword>
<feature type="region of interest" description="Disordered" evidence="15">
    <location>
        <begin position="1"/>
        <end position="47"/>
    </location>
</feature>
<comment type="function">
    <text evidence="13 14">Catalyzes the first step of the methylation pathway of phosphatidylcholine biosynthesis, the SAM-dependent methylation of phosphatidylethanolamine (PE) to phosphatidylmonomethylethanolamine (PMME).</text>
</comment>
<evidence type="ECO:0000256" key="15">
    <source>
        <dbReference type="SAM" id="MobiDB-lite"/>
    </source>
</evidence>
<keyword evidence="6 13" id="KW-0812">Transmembrane</keyword>
<feature type="transmembrane region" description="Helical" evidence="13 14">
    <location>
        <begin position="104"/>
        <end position="126"/>
    </location>
</feature>
<evidence type="ECO:0000256" key="10">
    <source>
        <dbReference type="ARBA" id="ARBA00023136"/>
    </source>
</evidence>
<evidence type="ECO:0000256" key="2">
    <source>
        <dbReference type="ARBA" id="ARBA00022516"/>
    </source>
</evidence>
<dbReference type="HAMAP" id="MF_03217">
    <property type="entry name" value="PEMT"/>
    <property type="match status" value="1"/>
</dbReference>
<dbReference type="Gene3D" id="2.60.40.2840">
    <property type="match status" value="1"/>
</dbReference>
<evidence type="ECO:0000256" key="7">
    <source>
        <dbReference type="ARBA" id="ARBA00022824"/>
    </source>
</evidence>
<feature type="transmembrane region" description="Helical" evidence="13 14">
    <location>
        <begin position="192"/>
        <end position="214"/>
    </location>
</feature>
<feature type="compositionally biased region" description="Basic and acidic residues" evidence="15">
    <location>
        <begin position="12"/>
        <end position="27"/>
    </location>
</feature>
<keyword evidence="17" id="KW-1185">Reference proteome</keyword>
<comment type="catalytic activity">
    <reaction evidence="13 14">
        <text>a 1,2-diacyl-sn-glycero-3-phosphoethanolamine + S-adenosyl-L-methionine = a 1,2-diacyl-sn-glycero-3-phospho-N-methylethanolamine + S-adenosyl-L-homocysteine + H(+)</text>
        <dbReference type="Rhea" id="RHEA:11164"/>
        <dbReference type="ChEBI" id="CHEBI:15378"/>
        <dbReference type="ChEBI" id="CHEBI:57856"/>
        <dbReference type="ChEBI" id="CHEBI:59789"/>
        <dbReference type="ChEBI" id="CHEBI:64573"/>
        <dbReference type="ChEBI" id="CHEBI:64612"/>
        <dbReference type="EC" id="2.1.1.17"/>
    </reaction>
</comment>
<comment type="subcellular location">
    <subcellularLocation>
        <location evidence="1">Endomembrane system</location>
        <topology evidence="1">Multi-pass membrane protein</topology>
    </subcellularLocation>
    <subcellularLocation>
        <location evidence="13 14">Endoplasmic reticulum membrane</location>
        <topology evidence="13 14">Multi-pass membrane protein</topology>
    </subcellularLocation>
</comment>
<dbReference type="GO" id="GO:0032259">
    <property type="term" value="P:methylation"/>
    <property type="evidence" value="ECO:0007669"/>
    <property type="project" value="UniProtKB-KW"/>
</dbReference>
<keyword evidence="4 13" id="KW-0808">Transferase</keyword>
<dbReference type="PIRSF" id="PIRSF000383">
    <property type="entry name" value="PEAMT"/>
    <property type="match status" value="1"/>
</dbReference>
<evidence type="ECO:0000313" key="17">
    <source>
        <dbReference type="Proteomes" id="UP000664169"/>
    </source>
</evidence>
<feature type="transmembrane region" description="Helical" evidence="13 14">
    <location>
        <begin position="555"/>
        <end position="585"/>
    </location>
</feature>
<dbReference type="InterPro" id="IPR016219">
    <property type="entry name" value="Phosphatid-EA_MeTrfase_fun"/>
</dbReference>
<keyword evidence="11 13" id="KW-0594">Phospholipid biosynthesis</keyword>
<evidence type="ECO:0000256" key="11">
    <source>
        <dbReference type="ARBA" id="ARBA00023209"/>
    </source>
</evidence>
<feature type="transmembrane region" description="Helical" evidence="13 14">
    <location>
        <begin position="299"/>
        <end position="319"/>
    </location>
</feature>
<feature type="compositionally biased region" description="Basic and acidic residues" evidence="15">
    <location>
        <begin position="35"/>
        <end position="47"/>
    </location>
</feature>
<dbReference type="GO" id="GO:0006656">
    <property type="term" value="P:phosphatidylcholine biosynthetic process"/>
    <property type="evidence" value="ECO:0007669"/>
    <property type="project" value="UniProtKB-UniRule"/>
</dbReference>
<evidence type="ECO:0000256" key="13">
    <source>
        <dbReference type="HAMAP-Rule" id="MF_03217"/>
    </source>
</evidence>
<dbReference type="Pfam" id="PF04191">
    <property type="entry name" value="PEMT"/>
    <property type="match status" value="2"/>
</dbReference>
<dbReference type="UniPathway" id="UPA00753"/>